<dbReference type="NCBIfam" id="TIGR00745">
    <property type="entry name" value="apbA_panE"/>
    <property type="match status" value="1"/>
</dbReference>
<dbReference type="AlphaFoldDB" id="A0A428RNY4"/>
<accession>A0A428RNY4</accession>
<gene>
    <name evidence="7" type="ORF">CDV31_017228</name>
</gene>
<dbReference type="Pfam" id="PF02558">
    <property type="entry name" value="ApbA"/>
    <property type="match status" value="1"/>
</dbReference>
<dbReference type="InterPro" id="IPR013332">
    <property type="entry name" value="KPR_N"/>
</dbReference>
<dbReference type="PANTHER" id="PTHR21708">
    <property type="entry name" value="PROBABLE 2-DEHYDROPANTOATE 2-REDUCTASE"/>
    <property type="match status" value="1"/>
</dbReference>
<evidence type="ECO:0000259" key="5">
    <source>
        <dbReference type="Pfam" id="PF02558"/>
    </source>
</evidence>
<dbReference type="Gene3D" id="3.40.50.720">
    <property type="entry name" value="NAD(P)-binding Rossmann-like Domain"/>
    <property type="match status" value="1"/>
</dbReference>
<organism evidence="7 8">
    <name type="scientific">Fusarium ambrosium</name>
    <dbReference type="NCBI Taxonomy" id="131363"/>
    <lineage>
        <taxon>Eukaryota</taxon>
        <taxon>Fungi</taxon>
        <taxon>Dikarya</taxon>
        <taxon>Ascomycota</taxon>
        <taxon>Pezizomycotina</taxon>
        <taxon>Sordariomycetes</taxon>
        <taxon>Hypocreomycetidae</taxon>
        <taxon>Hypocreales</taxon>
        <taxon>Nectriaceae</taxon>
        <taxon>Fusarium</taxon>
        <taxon>Fusarium solani species complex</taxon>
    </lineage>
</organism>
<dbReference type="Proteomes" id="UP000288429">
    <property type="component" value="Unassembled WGS sequence"/>
</dbReference>
<dbReference type="SUPFAM" id="SSF51735">
    <property type="entry name" value="NAD(P)-binding Rossmann-fold domains"/>
    <property type="match status" value="1"/>
</dbReference>
<evidence type="ECO:0000256" key="1">
    <source>
        <dbReference type="ARBA" id="ARBA00007870"/>
    </source>
</evidence>
<dbReference type="SUPFAM" id="SSF48179">
    <property type="entry name" value="6-phosphogluconate dehydrogenase C-terminal domain-like"/>
    <property type="match status" value="1"/>
</dbReference>
<dbReference type="GO" id="GO:0008677">
    <property type="term" value="F:2-dehydropantoate 2-reductase activity"/>
    <property type="evidence" value="ECO:0007669"/>
    <property type="project" value="UniProtKB-EC"/>
</dbReference>
<evidence type="ECO:0000256" key="4">
    <source>
        <dbReference type="RuleBase" id="RU362068"/>
    </source>
</evidence>
<dbReference type="FunFam" id="1.10.1040.10:FF:000017">
    <property type="entry name" value="2-dehydropantoate 2-reductase"/>
    <property type="match status" value="1"/>
</dbReference>
<comment type="caution">
    <text evidence="7">The sequence shown here is derived from an EMBL/GenBank/DDBJ whole genome shotgun (WGS) entry which is preliminary data.</text>
</comment>
<feature type="domain" description="Ketopantoate reductase C-terminal" evidence="6">
    <location>
        <begin position="201"/>
        <end position="325"/>
    </location>
</feature>
<keyword evidence="2 4" id="KW-0521">NADP</keyword>
<comment type="catalytic activity">
    <reaction evidence="4">
        <text>(R)-pantoate + NADP(+) = 2-dehydropantoate + NADPH + H(+)</text>
        <dbReference type="Rhea" id="RHEA:16233"/>
        <dbReference type="ChEBI" id="CHEBI:11561"/>
        <dbReference type="ChEBI" id="CHEBI:15378"/>
        <dbReference type="ChEBI" id="CHEBI:15980"/>
        <dbReference type="ChEBI" id="CHEBI:57783"/>
        <dbReference type="ChEBI" id="CHEBI:58349"/>
        <dbReference type="EC" id="1.1.1.169"/>
    </reaction>
</comment>
<dbReference type="InterPro" id="IPR036291">
    <property type="entry name" value="NAD(P)-bd_dom_sf"/>
</dbReference>
<proteinExistence type="inferred from homology"/>
<reference evidence="7 8" key="1">
    <citation type="submission" date="2017-06" db="EMBL/GenBank/DDBJ databases">
        <title>Cmopartive genomic analysis of Ambrosia Fusariam Clade fungi.</title>
        <authorList>
            <person name="Stajich J.E."/>
            <person name="Carrillo J."/>
            <person name="Kijimoto T."/>
            <person name="Eskalen A."/>
            <person name="O'Donnell K."/>
            <person name="Kasson M."/>
        </authorList>
    </citation>
    <scope>NUCLEOTIDE SEQUENCE [LARGE SCALE GENOMIC DNA]</scope>
    <source>
        <strain evidence="7 8">NRRL 20438</strain>
    </source>
</reference>
<name>A0A428RNY4_9HYPO</name>
<comment type="similarity">
    <text evidence="1 4">Belongs to the ketopantoate reductase family.</text>
</comment>
<dbReference type="EC" id="1.1.1.169" evidence="4"/>
<comment type="function">
    <text evidence="4">Catalyzes the NADPH-dependent reduction of ketopantoate into pantoic acid.</text>
</comment>
<evidence type="ECO:0000313" key="7">
    <source>
        <dbReference type="EMBL" id="RSL79179.1"/>
    </source>
</evidence>
<dbReference type="InterPro" id="IPR051402">
    <property type="entry name" value="KPR-Related"/>
</dbReference>
<dbReference type="GO" id="GO:0015940">
    <property type="term" value="P:pantothenate biosynthetic process"/>
    <property type="evidence" value="ECO:0007669"/>
    <property type="project" value="InterPro"/>
</dbReference>
<keyword evidence="8" id="KW-1185">Reference proteome</keyword>
<evidence type="ECO:0000259" key="6">
    <source>
        <dbReference type="Pfam" id="PF08546"/>
    </source>
</evidence>
<evidence type="ECO:0000256" key="2">
    <source>
        <dbReference type="ARBA" id="ARBA00022857"/>
    </source>
</evidence>
<dbReference type="Gene3D" id="1.10.1040.10">
    <property type="entry name" value="N-(1-d-carboxylethyl)-l-norvaline Dehydrogenase, domain 2"/>
    <property type="match status" value="1"/>
</dbReference>
<feature type="domain" description="Ketopantoate reductase N-terminal" evidence="5">
    <location>
        <begin position="9"/>
        <end position="167"/>
    </location>
</feature>
<keyword evidence="3 4" id="KW-0560">Oxidoreductase</keyword>
<dbReference type="GO" id="GO:0005737">
    <property type="term" value="C:cytoplasm"/>
    <property type="evidence" value="ECO:0007669"/>
    <property type="project" value="TreeGrafter"/>
</dbReference>
<dbReference type="Pfam" id="PF08546">
    <property type="entry name" value="ApbA_C"/>
    <property type="match status" value="1"/>
</dbReference>
<dbReference type="InterPro" id="IPR008927">
    <property type="entry name" value="6-PGluconate_DH-like_C_sf"/>
</dbReference>
<dbReference type="InterPro" id="IPR003710">
    <property type="entry name" value="ApbA"/>
</dbReference>
<dbReference type="InterPro" id="IPR013328">
    <property type="entry name" value="6PGD_dom2"/>
</dbReference>
<dbReference type="PANTHER" id="PTHR21708:SF30">
    <property type="entry name" value="2-DEHYDROPANTOATE 2-REDUCTASE-RELATED"/>
    <property type="match status" value="1"/>
</dbReference>
<dbReference type="InterPro" id="IPR013752">
    <property type="entry name" value="KPA_reductase"/>
</dbReference>
<sequence>MSEGKKANILLLGGGAVGTIVALNIESGGLGAVTAVLRSNFNTVQRDGYTIESIDHGKIRGWRPTAVVNRVPDVAKESLPPFDYIIATTKNCPDIPPTLPEIIAPAVTPGHTTIVLIQNGLNIEKPIFQRFPQNLALSGVSFIDSHEGQLGEIFHEDHDILQVGAFRNPHIGNEELEDAKAHEFIKVYGAAGKTKVEFSKDVQWARWRKLVINAVLNPLCAITRLDTARVRLTDTLVSGLVRPAMKEVVDIAAKLGYQLPEDIIEFMVNTDPMDLYLRPSMQVDIEKGNFMEVEFLVGEPVREAEKVGVPTPNLKVIYEIAKALQWKLKEEKGLITVPPKREP</sequence>
<evidence type="ECO:0000256" key="3">
    <source>
        <dbReference type="ARBA" id="ARBA00023002"/>
    </source>
</evidence>
<evidence type="ECO:0000313" key="8">
    <source>
        <dbReference type="Proteomes" id="UP000288429"/>
    </source>
</evidence>
<dbReference type="EMBL" id="NIZV01000924">
    <property type="protein sequence ID" value="RSL79179.1"/>
    <property type="molecule type" value="Genomic_DNA"/>
</dbReference>
<protein>
    <recommendedName>
        <fullName evidence="4">2-dehydropantoate 2-reductase</fullName>
        <ecNumber evidence="4">1.1.1.169</ecNumber>
    </recommendedName>
    <alternativeName>
        <fullName evidence="4">Ketopantoate reductase</fullName>
    </alternativeName>
</protein>